<evidence type="ECO:0000256" key="1">
    <source>
        <dbReference type="SAM" id="MobiDB-lite"/>
    </source>
</evidence>
<proteinExistence type="predicted"/>
<feature type="region of interest" description="Disordered" evidence="1">
    <location>
        <begin position="48"/>
        <end position="72"/>
    </location>
</feature>
<accession>A0A1B6FTT8</accession>
<name>A0A1B6FTT8_9HEMI</name>
<feature type="non-terminal residue" evidence="2">
    <location>
        <position position="114"/>
    </location>
</feature>
<dbReference type="AlphaFoldDB" id="A0A1B6FTT8"/>
<evidence type="ECO:0000313" key="2">
    <source>
        <dbReference type="EMBL" id="JAS53646.1"/>
    </source>
</evidence>
<reference evidence="2" key="1">
    <citation type="submission" date="2015-11" db="EMBL/GenBank/DDBJ databases">
        <title>De novo transcriptome assembly of four potential Pierce s Disease insect vectors from Arizona vineyards.</title>
        <authorList>
            <person name="Tassone E.E."/>
        </authorList>
    </citation>
    <scope>NUCLEOTIDE SEQUENCE</scope>
</reference>
<gene>
    <name evidence="2" type="ORF">g.2283</name>
</gene>
<dbReference type="EMBL" id="GECZ01016123">
    <property type="protein sequence ID" value="JAS53646.1"/>
    <property type="molecule type" value="Transcribed_RNA"/>
</dbReference>
<protein>
    <submittedName>
        <fullName evidence="2">Uncharacterized protein</fullName>
    </submittedName>
</protein>
<sequence length="114" mass="12700">CLLHKILGEEDCLKNPSSECLFAKANLEKSLSNDCIAQPVLDRLPERQDSTANSLPAPVHIPPKHWQNSSDTIKNEKVDAKTKNYGCIRAKAFSNEEKYPRSISSEITTKSSTE</sequence>
<organism evidence="2">
    <name type="scientific">Cuerna arida</name>
    <dbReference type="NCBI Taxonomy" id="1464854"/>
    <lineage>
        <taxon>Eukaryota</taxon>
        <taxon>Metazoa</taxon>
        <taxon>Ecdysozoa</taxon>
        <taxon>Arthropoda</taxon>
        <taxon>Hexapoda</taxon>
        <taxon>Insecta</taxon>
        <taxon>Pterygota</taxon>
        <taxon>Neoptera</taxon>
        <taxon>Paraneoptera</taxon>
        <taxon>Hemiptera</taxon>
        <taxon>Auchenorrhyncha</taxon>
        <taxon>Membracoidea</taxon>
        <taxon>Cicadellidae</taxon>
        <taxon>Cicadellinae</taxon>
        <taxon>Proconiini</taxon>
        <taxon>Cuerna</taxon>
    </lineage>
</organism>
<feature type="non-terminal residue" evidence="2">
    <location>
        <position position="1"/>
    </location>
</feature>